<accession>A0A0G1K5K3</accession>
<sequence>MDCSLDGEKCSPEIIQKFDKYLGSNVLILNQKQIFESVNTFYSTEKVIIGFKMFNTLKVTLRSSSSPISVMVSLVKELPTISMDTDLGSSISADWPRPSLEIETFGKTASFSGFGLWENGMMTPMATEGSQIKYIFSEKPDIETIKSLYRLVKLVNKYLNLQSILIVGQRVFLRQSDRPDIIVSVPFEEGQVIEAIKSISFLVTLKKDTKVIDLRFKNPIIR</sequence>
<evidence type="ECO:0000313" key="1">
    <source>
        <dbReference type="EMBL" id="KKT51577.1"/>
    </source>
</evidence>
<dbReference type="AlphaFoldDB" id="A0A0G1K5K3"/>
<evidence type="ECO:0000313" key="2">
    <source>
        <dbReference type="Proteomes" id="UP000034006"/>
    </source>
</evidence>
<proteinExistence type="predicted"/>
<name>A0A0G1K5K3_9BACT</name>
<dbReference type="STRING" id="1618387.UW44_C0010G0015"/>
<protein>
    <submittedName>
        <fullName evidence="1">Uncharacterized protein</fullName>
    </submittedName>
</protein>
<dbReference type="Proteomes" id="UP000034006">
    <property type="component" value="Unassembled WGS sequence"/>
</dbReference>
<gene>
    <name evidence="1" type="ORF">UW44_C0010G0015</name>
</gene>
<organism evidence="1 2">
    <name type="scientific">Candidatus Collierbacteria bacterium GW2011_GWB2_44_22</name>
    <dbReference type="NCBI Taxonomy" id="1618387"/>
    <lineage>
        <taxon>Bacteria</taxon>
        <taxon>Candidatus Collieribacteriota</taxon>
    </lineage>
</organism>
<reference evidence="1 2" key="1">
    <citation type="journal article" date="2015" name="Nature">
        <title>rRNA introns, odd ribosomes, and small enigmatic genomes across a large radiation of phyla.</title>
        <authorList>
            <person name="Brown C.T."/>
            <person name="Hug L.A."/>
            <person name="Thomas B.C."/>
            <person name="Sharon I."/>
            <person name="Castelle C.J."/>
            <person name="Singh A."/>
            <person name="Wilkins M.J."/>
            <person name="Williams K.H."/>
            <person name="Banfield J.F."/>
        </authorList>
    </citation>
    <scope>NUCLEOTIDE SEQUENCE [LARGE SCALE GENOMIC DNA]</scope>
</reference>
<comment type="caution">
    <text evidence="1">The sequence shown here is derived from an EMBL/GenBank/DDBJ whole genome shotgun (WGS) entry which is preliminary data.</text>
</comment>
<dbReference type="EMBL" id="LCIH01000010">
    <property type="protein sequence ID" value="KKT51577.1"/>
    <property type="molecule type" value="Genomic_DNA"/>
</dbReference>